<name>A0AAQ1PBA6_9PSED</name>
<accession>A0AAQ1PBA6</accession>
<dbReference type="Proteomes" id="UP000294335">
    <property type="component" value="Unassembled WGS sequence"/>
</dbReference>
<reference evidence="1 2" key="1">
    <citation type="submission" date="2018-02" db="EMBL/GenBank/DDBJ databases">
        <authorList>
            <person name="Dubost A."/>
        </authorList>
    </citation>
    <scope>NUCLEOTIDE SEQUENCE [LARGE SCALE GENOMIC DNA]</scope>
    <source>
        <strain evidence="2">JV551A3</strain>
    </source>
</reference>
<sequence>MLLKEGPGLVKAPGLSFCPHHTYQEYTEPVGAALCRDRAAQRPQDFGADAHIAGAAAQPSRDTRPLLQG</sequence>
<proteinExistence type="predicted"/>
<keyword evidence="2" id="KW-1185">Reference proteome</keyword>
<dbReference type="AlphaFoldDB" id="A0AAQ1PBA6"/>
<organism evidence="1 2">
    <name type="scientific">Pseudomonas inefficax</name>
    <dbReference type="NCBI Taxonomy" id="2078786"/>
    <lineage>
        <taxon>Bacteria</taxon>
        <taxon>Pseudomonadati</taxon>
        <taxon>Pseudomonadota</taxon>
        <taxon>Gammaproteobacteria</taxon>
        <taxon>Pseudomonadales</taxon>
        <taxon>Pseudomonadaceae</taxon>
        <taxon>Pseudomonas</taxon>
    </lineage>
</organism>
<gene>
    <name evidence="1" type="ORF">JV551A3_V1_1750006</name>
</gene>
<dbReference type="EMBL" id="OPYN01000175">
    <property type="protein sequence ID" value="SPO62495.1"/>
    <property type="molecule type" value="Genomic_DNA"/>
</dbReference>
<evidence type="ECO:0000313" key="2">
    <source>
        <dbReference type="Proteomes" id="UP000294335"/>
    </source>
</evidence>
<protein>
    <submittedName>
        <fullName evidence="1">Uncharacterized protein</fullName>
    </submittedName>
</protein>
<evidence type="ECO:0000313" key="1">
    <source>
        <dbReference type="EMBL" id="SPO62495.1"/>
    </source>
</evidence>
<comment type="caution">
    <text evidence="1">The sequence shown here is derived from an EMBL/GenBank/DDBJ whole genome shotgun (WGS) entry which is preliminary data.</text>
</comment>